<keyword evidence="2" id="KW-1185">Reference proteome</keyword>
<name>A0A1H5Y9S9_9GAMM</name>
<dbReference type="Proteomes" id="UP000236745">
    <property type="component" value="Unassembled WGS sequence"/>
</dbReference>
<gene>
    <name evidence="1" type="ORF">SAMN05444390_1011657</name>
</gene>
<evidence type="ECO:0000313" key="1">
    <source>
        <dbReference type="EMBL" id="SEG20216.1"/>
    </source>
</evidence>
<organism evidence="1 2">
    <name type="scientific">Marinobacterium lutimaris</name>
    <dbReference type="NCBI Taxonomy" id="568106"/>
    <lineage>
        <taxon>Bacteria</taxon>
        <taxon>Pseudomonadati</taxon>
        <taxon>Pseudomonadota</taxon>
        <taxon>Gammaproteobacteria</taxon>
        <taxon>Oceanospirillales</taxon>
        <taxon>Oceanospirillaceae</taxon>
        <taxon>Marinobacterium</taxon>
    </lineage>
</organism>
<reference evidence="1 2" key="1">
    <citation type="submission" date="2016-10" db="EMBL/GenBank/DDBJ databases">
        <authorList>
            <person name="de Groot N.N."/>
        </authorList>
    </citation>
    <scope>NUCLEOTIDE SEQUENCE [LARGE SCALE GENOMIC DNA]</scope>
    <source>
        <strain evidence="1 2">DSM 22012</strain>
    </source>
</reference>
<dbReference type="OrthoDB" id="6091548at2"/>
<dbReference type="AlphaFoldDB" id="A0A1H5Y9S9"/>
<dbReference type="RefSeq" id="WP_104002538.1">
    <property type="nucleotide sequence ID" value="NZ_FNVQ01000001.1"/>
</dbReference>
<sequence>MAFKLYTDAACTQVFSGVLSTVHYSDHSEGSLDYVFYFADVERDPADNGAYKLVMLGGGNVNLSIVDSTPGSGHEATEIKTALTAGGLDGAAAGAPLSLGVAPLSGVSNAIPIHVRVTNAVTSAGVSVELRLRKPEAVALAA</sequence>
<evidence type="ECO:0000313" key="2">
    <source>
        <dbReference type="Proteomes" id="UP000236745"/>
    </source>
</evidence>
<proteinExistence type="predicted"/>
<dbReference type="EMBL" id="FNVQ01000001">
    <property type="protein sequence ID" value="SEG20216.1"/>
    <property type="molecule type" value="Genomic_DNA"/>
</dbReference>
<protein>
    <submittedName>
        <fullName evidence="1">Uncharacterized protein</fullName>
    </submittedName>
</protein>
<accession>A0A1H5Y9S9</accession>